<protein>
    <submittedName>
        <fullName evidence="5">TetR family transcriptional regulator</fullName>
    </submittedName>
</protein>
<dbReference type="Proteomes" id="UP000230390">
    <property type="component" value="Unassembled WGS sequence"/>
</dbReference>
<evidence type="ECO:0000313" key="6">
    <source>
        <dbReference type="Proteomes" id="UP000230390"/>
    </source>
</evidence>
<dbReference type="AlphaFoldDB" id="A0A2G8T8C8"/>
<dbReference type="SUPFAM" id="SSF46689">
    <property type="entry name" value="Homeodomain-like"/>
    <property type="match status" value="1"/>
</dbReference>
<dbReference type="Gene3D" id="1.10.357.10">
    <property type="entry name" value="Tetracycline Repressor, domain 2"/>
    <property type="match status" value="1"/>
</dbReference>
<proteinExistence type="predicted"/>
<dbReference type="InterPro" id="IPR009057">
    <property type="entry name" value="Homeodomain-like_sf"/>
</dbReference>
<feature type="region of interest" description="Disordered" evidence="3">
    <location>
        <begin position="1"/>
        <end position="22"/>
    </location>
</feature>
<dbReference type="GO" id="GO:0003700">
    <property type="term" value="F:DNA-binding transcription factor activity"/>
    <property type="evidence" value="ECO:0007669"/>
    <property type="project" value="TreeGrafter"/>
</dbReference>
<dbReference type="InterPro" id="IPR036271">
    <property type="entry name" value="Tet_transcr_reg_TetR-rel_C_sf"/>
</dbReference>
<evidence type="ECO:0000256" key="3">
    <source>
        <dbReference type="SAM" id="MobiDB-lite"/>
    </source>
</evidence>
<reference evidence="5 6" key="1">
    <citation type="submission" date="2017-10" db="EMBL/GenBank/DDBJ databases">
        <title>Massilia psychrophilum sp. nov., a novel purple-pigmented bacterium isolated from Tianshan glacier, Xinjiang Municipality, China.</title>
        <authorList>
            <person name="Wang H."/>
        </authorList>
    </citation>
    <scope>NUCLEOTIDE SEQUENCE [LARGE SCALE GENOMIC DNA]</scope>
    <source>
        <strain evidence="5 6">JCM 30074</strain>
    </source>
</reference>
<sequence length="219" mass="24767">MNTDSNDASTSSCPKCAGRPRSSEREARLHDLIHTAGRLFLKHGYRQVSLEMLAREAHVAVRTIYVKFGGKAGLLNAVLVANRERFFNTHDMDADQRPLKQIVSDFGAHFLDLVMAPEALSMARMVIADAPGNIELAQTFYEAGPKQTRDMLTRFFERPDIRAQLRDDVDVTLLPVHLLNCVIGDFYSRMLFAPGVETREEELAALEKRLDLFYRSALR</sequence>
<evidence type="ECO:0000313" key="5">
    <source>
        <dbReference type="EMBL" id="PIL42262.1"/>
    </source>
</evidence>
<dbReference type="RefSeq" id="WP_099793453.1">
    <property type="nucleotide sequence ID" value="NZ_JBHLYV010000094.1"/>
</dbReference>
<dbReference type="PANTHER" id="PTHR30055:SF146">
    <property type="entry name" value="HTH-TYPE TRANSCRIPTIONAL DUAL REGULATOR CECR"/>
    <property type="match status" value="1"/>
</dbReference>
<dbReference type="Pfam" id="PF00440">
    <property type="entry name" value="TetR_N"/>
    <property type="match status" value="1"/>
</dbReference>
<keyword evidence="1 2" id="KW-0238">DNA-binding</keyword>
<dbReference type="PANTHER" id="PTHR30055">
    <property type="entry name" value="HTH-TYPE TRANSCRIPTIONAL REGULATOR RUTR"/>
    <property type="match status" value="1"/>
</dbReference>
<dbReference type="InterPro" id="IPR001647">
    <property type="entry name" value="HTH_TetR"/>
</dbReference>
<evidence type="ECO:0000259" key="4">
    <source>
        <dbReference type="PROSITE" id="PS50977"/>
    </source>
</evidence>
<keyword evidence="6" id="KW-1185">Reference proteome</keyword>
<comment type="caution">
    <text evidence="5">The sequence shown here is derived from an EMBL/GenBank/DDBJ whole genome shotgun (WGS) entry which is preliminary data.</text>
</comment>
<feature type="domain" description="HTH tetR-type" evidence="4">
    <location>
        <begin position="26"/>
        <end position="86"/>
    </location>
</feature>
<feature type="DNA-binding region" description="H-T-H motif" evidence="2">
    <location>
        <begin position="49"/>
        <end position="68"/>
    </location>
</feature>
<dbReference type="Pfam" id="PF14246">
    <property type="entry name" value="TetR_C_7"/>
    <property type="match status" value="1"/>
</dbReference>
<gene>
    <name evidence="5" type="ORF">CR105_25215</name>
</gene>
<organism evidence="5 6">
    <name type="scientific">Massilia eurypsychrophila</name>
    <dbReference type="NCBI Taxonomy" id="1485217"/>
    <lineage>
        <taxon>Bacteria</taxon>
        <taxon>Pseudomonadati</taxon>
        <taxon>Pseudomonadota</taxon>
        <taxon>Betaproteobacteria</taxon>
        <taxon>Burkholderiales</taxon>
        <taxon>Oxalobacteraceae</taxon>
        <taxon>Telluria group</taxon>
        <taxon>Massilia</taxon>
    </lineage>
</organism>
<accession>A0A2G8T8C8</accession>
<name>A0A2G8T8C8_9BURK</name>
<dbReference type="InterPro" id="IPR039536">
    <property type="entry name" value="TetR_C_Proteobacteria"/>
</dbReference>
<dbReference type="PROSITE" id="PS50977">
    <property type="entry name" value="HTH_TETR_2"/>
    <property type="match status" value="1"/>
</dbReference>
<dbReference type="OrthoDB" id="8535430at2"/>
<evidence type="ECO:0000256" key="1">
    <source>
        <dbReference type="ARBA" id="ARBA00023125"/>
    </source>
</evidence>
<evidence type="ECO:0000256" key="2">
    <source>
        <dbReference type="PROSITE-ProRule" id="PRU00335"/>
    </source>
</evidence>
<dbReference type="EMBL" id="PDOC01000031">
    <property type="protein sequence ID" value="PIL42262.1"/>
    <property type="molecule type" value="Genomic_DNA"/>
</dbReference>
<dbReference type="InterPro" id="IPR050109">
    <property type="entry name" value="HTH-type_TetR-like_transc_reg"/>
</dbReference>
<dbReference type="GO" id="GO:0000976">
    <property type="term" value="F:transcription cis-regulatory region binding"/>
    <property type="evidence" value="ECO:0007669"/>
    <property type="project" value="TreeGrafter"/>
</dbReference>
<dbReference type="SUPFAM" id="SSF48498">
    <property type="entry name" value="Tetracyclin repressor-like, C-terminal domain"/>
    <property type="match status" value="1"/>
</dbReference>
<feature type="compositionally biased region" description="Polar residues" evidence="3">
    <location>
        <begin position="1"/>
        <end position="13"/>
    </location>
</feature>